<dbReference type="Proteomes" id="UP000580250">
    <property type="component" value="Unassembled WGS sequence"/>
</dbReference>
<reference evidence="2 3" key="1">
    <citation type="submission" date="2020-08" db="EMBL/GenBank/DDBJ databases">
        <authorList>
            <person name="Koutsovoulos G."/>
            <person name="Danchin GJ E."/>
        </authorList>
    </citation>
    <scope>NUCLEOTIDE SEQUENCE [LARGE SCALE GENOMIC DNA]</scope>
</reference>
<organism evidence="2 3">
    <name type="scientific">Meloidogyne enterolobii</name>
    <name type="common">Root-knot nematode worm</name>
    <name type="synonym">Meloidogyne mayaguensis</name>
    <dbReference type="NCBI Taxonomy" id="390850"/>
    <lineage>
        <taxon>Eukaryota</taxon>
        <taxon>Metazoa</taxon>
        <taxon>Ecdysozoa</taxon>
        <taxon>Nematoda</taxon>
        <taxon>Chromadorea</taxon>
        <taxon>Rhabditida</taxon>
        <taxon>Tylenchina</taxon>
        <taxon>Tylenchomorpha</taxon>
        <taxon>Tylenchoidea</taxon>
        <taxon>Meloidogynidae</taxon>
        <taxon>Meloidogyninae</taxon>
        <taxon>Meloidogyne</taxon>
    </lineage>
</organism>
<accession>A0A6V7UFJ8</accession>
<sequence>MAATTANNTINLSSNSHHSTSSPSRPLIATSTSSSRRGISSPPSLLNARLFARFSTSAIYGNHQQNQEQKMAELRAAYASPQIQNPLTNGSLTSTRNGRNGGRPSRASLPMAALTLSSDVVEVAQNGKSNGGVVEPATPTKTGLLLLQHSKGTALSTTSLLPTNTGSRRGSAVANCLPTPSIMELAAAAGLLSLSPSDLVFESSVLGIAYYDFVLSVSEVSGGSNSSNKSTKTKEETKILTTNPSISSDSSSSSSHTLIQRQIGSPKAKICKHGSEPSPSRGFDKSASSIVPSSLFSKNSGKQQQRLGAERKTSSQSARHEKPEPIPQRKCSSPPPTTTILEQETLQRNTNNNAYSNCNYRLFLAKLDTHTNVEWFESVVVPGDLLERNLIPVNELSLLTMGILVWRSRLANSRLLCLANGQLGEDSTTALEALKRAAAKYRCNHHVLTIGQRRQSASSTHSSCSSSSFRSSSSSGSNGQSSQQDAGMKLRVLMCQSRSELPELPSQALRDAKFLLAPSSNPLLCLCFPLT</sequence>
<feature type="region of interest" description="Disordered" evidence="1">
    <location>
        <begin position="1"/>
        <end position="42"/>
    </location>
</feature>
<evidence type="ECO:0000313" key="3">
    <source>
        <dbReference type="Proteomes" id="UP000580250"/>
    </source>
</evidence>
<dbReference type="AlphaFoldDB" id="A0A6V7UFJ8"/>
<feature type="region of interest" description="Disordered" evidence="1">
    <location>
        <begin position="220"/>
        <end position="338"/>
    </location>
</feature>
<feature type="compositionally biased region" description="Polar residues" evidence="1">
    <location>
        <begin position="81"/>
        <end position="98"/>
    </location>
</feature>
<feature type="compositionally biased region" description="Polar residues" evidence="1">
    <location>
        <begin position="286"/>
        <end position="306"/>
    </location>
</feature>
<feature type="compositionally biased region" description="Basic and acidic residues" evidence="1">
    <location>
        <begin position="308"/>
        <end position="324"/>
    </location>
</feature>
<protein>
    <submittedName>
        <fullName evidence="2">Uncharacterized protein</fullName>
    </submittedName>
</protein>
<evidence type="ECO:0000256" key="1">
    <source>
        <dbReference type="SAM" id="MobiDB-lite"/>
    </source>
</evidence>
<feature type="compositionally biased region" description="Low complexity" evidence="1">
    <location>
        <begin position="245"/>
        <end position="255"/>
    </location>
</feature>
<feature type="region of interest" description="Disordered" evidence="1">
    <location>
        <begin position="81"/>
        <end position="107"/>
    </location>
</feature>
<feature type="compositionally biased region" description="Low complexity" evidence="1">
    <location>
        <begin position="7"/>
        <end position="42"/>
    </location>
</feature>
<comment type="caution">
    <text evidence="2">The sequence shown here is derived from an EMBL/GenBank/DDBJ whole genome shotgun (WGS) entry which is preliminary data.</text>
</comment>
<name>A0A6V7UFJ8_MELEN</name>
<evidence type="ECO:0000313" key="2">
    <source>
        <dbReference type="EMBL" id="CAD2156801.1"/>
    </source>
</evidence>
<feature type="compositionally biased region" description="Low complexity" evidence="1">
    <location>
        <begin position="220"/>
        <end position="230"/>
    </location>
</feature>
<dbReference type="EMBL" id="CAJEWN010000063">
    <property type="protein sequence ID" value="CAD2156801.1"/>
    <property type="molecule type" value="Genomic_DNA"/>
</dbReference>
<proteinExistence type="predicted"/>
<dbReference type="OrthoDB" id="5781391at2759"/>
<feature type="region of interest" description="Disordered" evidence="1">
    <location>
        <begin position="452"/>
        <end position="484"/>
    </location>
</feature>
<gene>
    <name evidence="2" type="ORF">MENT_LOCUS12390</name>
</gene>